<dbReference type="Proteomes" id="UP000663929">
    <property type="component" value="Chromosome"/>
</dbReference>
<keyword evidence="3" id="KW-1185">Reference proteome</keyword>
<protein>
    <recommendedName>
        <fullName evidence="4">DUF4252 domain-containing protein</fullName>
    </recommendedName>
</protein>
<proteinExistence type="predicted"/>
<dbReference type="EMBL" id="CP071793">
    <property type="protein sequence ID" value="QTD52524.1"/>
    <property type="molecule type" value="Genomic_DNA"/>
</dbReference>
<sequence>MKHAVLTLLLAAFTSTAFAGDVLFFRFEMEDHTDPINPTTIKINLPVNTLEAFENPINQALAEADIDDELDQFRIIWEEVKNVGPHNYIDIQDEDNEVSVETTDTHLKVTIKNIENGDFEVLVPLDLVDFLVNAKNFDDLMDIITALEGRELMTITGDRLSGSLRIG</sequence>
<name>A0A8A4TTQ7_SULCO</name>
<feature type="signal peptide" evidence="1">
    <location>
        <begin position="1"/>
        <end position="19"/>
    </location>
</feature>
<gene>
    <name evidence="2" type="ORF">J3U87_08630</name>
</gene>
<evidence type="ECO:0008006" key="4">
    <source>
        <dbReference type="Google" id="ProtNLM"/>
    </source>
</evidence>
<keyword evidence="1" id="KW-0732">Signal</keyword>
<evidence type="ECO:0000313" key="3">
    <source>
        <dbReference type="Proteomes" id="UP000663929"/>
    </source>
</evidence>
<accession>A0A8A4TTQ7</accession>
<feature type="chain" id="PRO_5035259129" description="DUF4252 domain-containing protein" evidence="1">
    <location>
        <begin position="20"/>
        <end position="167"/>
    </location>
</feature>
<evidence type="ECO:0000313" key="2">
    <source>
        <dbReference type="EMBL" id="QTD52524.1"/>
    </source>
</evidence>
<organism evidence="2 3">
    <name type="scientific">Sulfidibacter corallicola</name>
    <dbReference type="NCBI Taxonomy" id="2818388"/>
    <lineage>
        <taxon>Bacteria</taxon>
        <taxon>Pseudomonadati</taxon>
        <taxon>Acidobacteriota</taxon>
        <taxon>Holophagae</taxon>
        <taxon>Acanthopleuribacterales</taxon>
        <taxon>Acanthopleuribacteraceae</taxon>
        <taxon>Sulfidibacter</taxon>
    </lineage>
</organism>
<dbReference type="AlphaFoldDB" id="A0A8A4TTQ7"/>
<reference evidence="2" key="1">
    <citation type="submission" date="2021-03" db="EMBL/GenBank/DDBJ databases">
        <title>Acanthopleuribacteraceae sp. M133.</title>
        <authorList>
            <person name="Wang G."/>
        </authorList>
    </citation>
    <scope>NUCLEOTIDE SEQUENCE</scope>
    <source>
        <strain evidence="2">M133</strain>
    </source>
</reference>
<evidence type="ECO:0000256" key="1">
    <source>
        <dbReference type="SAM" id="SignalP"/>
    </source>
</evidence>
<dbReference type="KEGG" id="scor:J3U87_08630"/>
<dbReference type="RefSeq" id="WP_237382632.1">
    <property type="nucleotide sequence ID" value="NZ_CP071793.1"/>
</dbReference>